<reference evidence="1" key="1">
    <citation type="journal article" date="2014" name="Front. Microbiol.">
        <title>High frequency of phylogenetically diverse reductive dehalogenase-homologous genes in deep subseafloor sedimentary metagenomes.</title>
        <authorList>
            <person name="Kawai M."/>
            <person name="Futagami T."/>
            <person name="Toyoda A."/>
            <person name="Takaki Y."/>
            <person name="Nishi S."/>
            <person name="Hori S."/>
            <person name="Arai W."/>
            <person name="Tsubouchi T."/>
            <person name="Morono Y."/>
            <person name="Uchiyama I."/>
            <person name="Ito T."/>
            <person name="Fujiyama A."/>
            <person name="Inagaki F."/>
            <person name="Takami H."/>
        </authorList>
    </citation>
    <scope>NUCLEOTIDE SEQUENCE</scope>
    <source>
        <strain evidence="1">Expedition CK06-06</strain>
    </source>
</reference>
<organism evidence="1">
    <name type="scientific">marine sediment metagenome</name>
    <dbReference type="NCBI Taxonomy" id="412755"/>
    <lineage>
        <taxon>unclassified sequences</taxon>
        <taxon>metagenomes</taxon>
        <taxon>ecological metagenomes</taxon>
    </lineage>
</organism>
<dbReference type="EMBL" id="BART01037440">
    <property type="protein sequence ID" value="GAH07608.1"/>
    <property type="molecule type" value="Genomic_DNA"/>
</dbReference>
<name>X1EG22_9ZZZZ</name>
<evidence type="ECO:0000313" key="1">
    <source>
        <dbReference type="EMBL" id="GAH07608.1"/>
    </source>
</evidence>
<feature type="non-terminal residue" evidence="1">
    <location>
        <position position="1"/>
    </location>
</feature>
<protein>
    <submittedName>
        <fullName evidence="1">Uncharacterized protein</fullName>
    </submittedName>
</protein>
<comment type="caution">
    <text evidence="1">The sequence shown here is derived from an EMBL/GenBank/DDBJ whole genome shotgun (WGS) entry which is preliminary data.</text>
</comment>
<proteinExistence type="predicted"/>
<sequence>AWRLPGVDPEGLRCGAFLGNAWACDQGHKWPMMTSCKGWTCYRCAPKVIRQQSMSAHVKLCGLALAKIEGFRLRRSAFSVPVARRDAMMGVRGVPVMKAMRNTVKGIALDLGYLGGLILFHPWRDHGGDHRYDRLGGHFHVTGWAYDLAPGAT</sequence>
<gene>
    <name evidence="1" type="ORF">S01H4_62642</name>
</gene>
<dbReference type="AlphaFoldDB" id="X1EG22"/>
<accession>X1EG22</accession>